<feature type="compositionally biased region" description="Polar residues" evidence="1">
    <location>
        <begin position="31"/>
        <end position="44"/>
    </location>
</feature>
<dbReference type="EMBL" id="AP028217">
    <property type="protein sequence ID" value="BEI94235.1"/>
    <property type="molecule type" value="Genomic_DNA"/>
</dbReference>
<name>A0AA48L982_9TREE</name>
<proteinExistence type="predicted"/>
<keyword evidence="3" id="KW-1185">Reference proteome</keyword>
<accession>A0AA48L982</accession>
<dbReference type="AlphaFoldDB" id="A0AA48L982"/>
<evidence type="ECO:0000313" key="3">
    <source>
        <dbReference type="Proteomes" id="UP001233271"/>
    </source>
</evidence>
<protein>
    <submittedName>
        <fullName evidence="2">Uncharacterized protein</fullName>
    </submittedName>
</protein>
<dbReference type="RefSeq" id="XP_060459500.1">
    <property type="nucleotide sequence ID" value="XM_060603180.1"/>
</dbReference>
<organism evidence="2 3">
    <name type="scientific">Cutaneotrichosporon cavernicola</name>
    <dbReference type="NCBI Taxonomy" id="279322"/>
    <lineage>
        <taxon>Eukaryota</taxon>
        <taxon>Fungi</taxon>
        <taxon>Dikarya</taxon>
        <taxon>Basidiomycota</taxon>
        <taxon>Agaricomycotina</taxon>
        <taxon>Tremellomycetes</taxon>
        <taxon>Trichosporonales</taxon>
        <taxon>Trichosporonaceae</taxon>
        <taxon>Cutaneotrichosporon</taxon>
    </lineage>
</organism>
<evidence type="ECO:0000313" key="2">
    <source>
        <dbReference type="EMBL" id="BEI94235.1"/>
    </source>
</evidence>
<dbReference type="KEGG" id="ccac:CcaHIS019_0606940"/>
<evidence type="ECO:0000256" key="1">
    <source>
        <dbReference type="SAM" id="MobiDB-lite"/>
    </source>
</evidence>
<feature type="region of interest" description="Disordered" evidence="1">
    <location>
        <begin position="21"/>
        <end position="83"/>
    </location>
</feature>
<dbReference type="Proteomes" id="UP001233271">
    <property type="component" value="Chromosome 6"/>
</dbReference>
<dbReference type="GeneID" id="85498105"/>
<sequence length="132" mass="14608">MAMRSIHRFSANEYTPLIRDQMPATRRMVAQSPSSPIYSPNESDVTIRASDHRSSTPSTPRVRIIPPTPLEEPAGLPDEPHYPYEPEEEVVRGGGWWSAVVGWAGLACFLPIKLCVYASRASRSETVASRVA</sequence>
<reference evidence="2" key="1">
    <citation type="journal article" date="2023" name="BMC Genomics">
        <title>Chromosome-level genome assemblies of Cutaneotrichosporon spp. (Trichosporonales, Basidiomycota) reveal imbalanced evolution between nucleotide sequences and chromosome synteny.</title>
        <authorList>
            <person name="Kobayashi Y."/>
            <person name="Kayamori A."/>
            <person name="Aoki K."/>
            <person name="Shiwa Y."/>
            <person name="Matsutani M."/>
            <person name="Fujita N."/>
            <person name="Sugita T."/>
            <person name="Iwasaki W."/>
            <person name="Tanaka N."/>
            <person name="Takashima M."/>
        </authorList>
    </citation>
    <scope>NUCLEOTIDE SEQUENCE</scope>
    <source>
        <strain evidence="2">HIS019</strain>
    </source>
</reference>
<gene>
    <name evidence="2" type="ORF">CcaverHIS019_0606940</name>
</gene>